<dbReference type="PANTHER" id="PTHR10625">
    <property type="entry name" value="HISTONE DEACETYLASE HDAC1-RELATED"/>
    <property type="match status" value="1"/>
</dbReference>
<name>A0A381UFP1_9ZZZZ</name>
<feature type="domain" description="Histone deacetylase" evidence="1">
    <location>
        <begin position="2"/>
        <end position="96"/>
    </location>
</feature>
<dbReference type="Pfam" id="PF00850">
    <property type="entry name" value="Hist_deacetyl"/>
    <property type="match status" value="1"/>
</dbReference>
<dbReference type="InterPro" id="IPR037138">
    <property type="entry name" value="His_deacetylse_dom_sf"/>
</dbReference>
<dbReference type="EMBL" id="UINC01006098">
    <property type="protein sequence ID" value="SVA25473.1"/>
    <property type="molecule type" value="Genomic_DNA"/>
</dbReference>
<organism evidence="2">
    <name type="scientific">marine metagenome</name>
    <dbReference type="NCBI Taxonomy" id="408172"/>
    <lineage>
        <taxon>unclassified sequences</taxon>
        <taxon>metagenomes</taxon>
        <taxon>ecological metagenomes</taxon>
    </lineage>
</organism>
<proteinExistence type="predicted"/>
<evidence type="ECO:0000313" key="2">
    <source>
        <dbReference type="EMBL" id="SVA25473.1"/>
    </source>
</evidence>
<dbReference type="PANTHER" id="PTHR10625:SF10">
    <property type="entry name" value="HISTONE DEACETYLASE HDAC1"/>
    <property type="match status" value="1"/>
</dbReference>
<protein>
    <recommendedName>
        <fullName evidence="1">Histone deacetylase domain-containing protein</fullName>
    </recommendedName>
</protein>
<evidence type="ECO:0000259" key="1">
    <source>
        <dbReference type="Pfam" id="PF00850"/>
    </source>
</evidence>
<gene>
    <name evidence="2" type="ORF">METZ01_LOCUS78327</name>
</gene>
<dbReference type="GO" id="GO:0004407">
    <property type="term" value="F:histone deacetylase activity"/>
    <property type="evidence" value="ECO:0007669"/>
    <property type="project" value="TreeGrafter"/>
</dbReference>
<dbReference type="SUPFAM" id="SSF52768">
    <property type="entry name" value="Arginase/deacetylase"/>
    <property type="match status" value="1"/>
</dbReference>
<sequence length="109" mass="11266">MPAGSGNVAYEQAFVDQILPAIDSYGPDAILISAGFDAHQADPLGAINLSTQFYSWMTERMLEAADKHAAGRLISVLEGGYDLDALASSVSVHLQTMAGVASSGPKPAG</sequence>
<dbReference type="GO" id="GO:0040029">
    <property type="term" value="P:epigenetic regulation of gene expression"/>
    <property type="evidence" value="ECO:0007669"/>
    <property type="project" value="TreeGrafter"/>
</dbReference>
<dbReference type="InterPro" id="IPR023801">
    <property type="entry name" value="His_deacetylse_dom"/>
</dbReference>
<accession>A0A381UFP1</accession>
<dbReference type="AlphaFoldDB" id="A0A381UFP1"/>
<dbReference type="Gene3D" id="3.40.800.20">
    <property type="entry name" value="Histone deacetylase domain"/>
    <property type="match status" value="1"/>
</dbReference>
<reference evidence="2" key="1">
    <citation type="submission" date="2018-05" db="EMBL/GenBank/DDBJ databases">
        <authorList>
            <person name="Lanie J.A."/>
            <person name="Ng W.-L."/>
            <person name="Kazmierczak K.M."/>
            <person name="Andrzejewski T.M."/>
            <person name="Davidsen T.M."/>
            <person name="Wayne K.J."/>
            <person name="Tettelin H."/>
            <person name="Glass J.I."/>
            <person name="Rusch D."/>
            <person name="Podicherti R."/>
            <person name="Tsui H.-C.T."/>
            <person name="Winkler M.E."/>
        </authorList>
    </citation>
    <scope>NUCLEOTIDE SEQUENCE</scope>
</reference>
<dbReference type="InterPro" id="IPR023696">
    <property type="entry name" value="Ureohydrolase_dom_sf"/>
</dbReference>